<evidence type="ECO:0000259" key="3">
    <source>
        <dbReference type="Pfam" id="PF00326"/>
    </source>
</evidence>
<proteinExistence type="predicted"/>
<feature type="domain" description="Peptidase S9 prolyl oligopeptidase catalytic" evidence="3">
    <location>
        <begin position="436"/>
        <end position="645"/>
    </location>
</feature>
<dbReference type="Pfam" id="PF00326">
    <property type="entry name" value="Peptidase_S9"/>
    <property type="match status" value="1"/>
</dbReference>
<feature type="chain" id="PRO_5047537400" evidence="2">
    <location>
        <begin position="20"/>
        <end position="658"/>
    </location>
</feature>
<sequence>MRFSLLIIVCIAMLSNLYAAEDRPVPPPLAAYGKLPSIEDMVISPSGLLLATVTTIGEQRGLLIGRLGGEILHRYALGELKIRWLQWAGEDHLIVNVRSTQNLGLYYGGKYELGNLMIVNVKTGETDWPLHNSKKVFNSSFHTYRPIKAAGRWHQCLGTLPMNSSIRSGDAWISDFELDLTCIDLEKGKRRVIARGRKDGAGWVIAPELKVLAYETYDDVDAKWKLIGYESRSTLVKTKDKFGLNNLVGVGRTPGTVAYYQHDRDGVSHLMEIAVDGQTQAVELYADTNINRVYFDAETGLLAGVLKEADIPELEMLDPNREAIVRGARKAFPESNVHFRSASADWQQLIVYTTGAGDSGTWWLVDISKGDAKPIGYDRREIQSKHVGLARMWQYKAQDGLAIPAIVTTPPGAAAEKMPLVVLPHGGPQSRDYLGFDWLAQAFASRGYVVLQPNFRGSGNYSVAFRNAGFGQWGRKMQTDLSDGVKALANTGLIDPSRVCIVGASYGGYAALAGVTIQNGIYRCAVSIAGLSDLPAWLRSVVHDRRRDDERYVEEYLGVDSSRADELEAISPAYLAARADSPILLIHGEDDTRVPIYQSKKMYSRLKKKKKVVEFVELEGEDHFLSRSENRLKTLESAVKFVMEHNPPGVLAGELEQQ</sequence>
<dbReference type="InterPro" id="IPR029058">
    <property type="entry name" value="AB_hydrolase_fold"/>
</dbReference>
<dbReference type="Gene3D" id="3.40.50.1820">
    <property type="entry name" value="alpha/beta hydrolase"/>
    <property type="match status" value="1"/>
</dbReference>
<evidence type="ECO:0000313" key="4">
    <source>
        <dbReference type="EMBL" id="MEX1666467.1"/>
    </source>
</evidence>
<dbReference type="Proteomes" id="UP001557484">
    <property type="component" value="Unassembled WGS sequence"/>
</dbReference>
<dbReference type="GO" id="GO:0016787">
    <property type="term" value="F:hydrolase activity"/>
    <property type="evidence" value="ECO:0007669"/>
    <property type="project" value="UniProtKB-KW"/>
</dbReference>
<dbReference type="RefSeq" id="WP_368376541.1">
    <property type="nucleotide sequence ID" value="NZ_JBFRYB010000001.1"/>
</dbReference>
<evidence type="ECO:0000313" key="5">
    <source>
        <dbReference type="Proteomes" id="UP001557484"/>
    </source>
</evidence>
<dbReference type="InterPro" id="IPR001375">
    <property type="entry name" value="Peptidase_S9_cat"/>
</dbReference>
<protein>
    <submittedName>
        <fullName evidence="4">Alpha/beta hydrolase family protein</fullName>
        <ecNumber evidence="4">3.4.-.-</ecNumber>
    </submittedName>
</protein>
<keyword evidence="2" id="KW-0732">Signal</keyword>
<feature type="signal peptide" evidence="2">
    <location>
        <begin position="1"/>
        <end position="19"/>
    </location>
</feature>
<comment type="caution">
    <text evidence="4">The sequence shown here is derived from an EMBL/GenBank/DDBJ whole genome shotgun (WGS) entry which is preliminary data.</text>
</comment>
<dbReference type="SUPFAM" id="SSF82171">
    <property type="entry name" value="DPP6 N-terminal domain-like"/>
    <property type="match status" value="1"/>
</dbReference>
<reference evidence="4 5" key="1">
    <citation type="journal article" date="2011" name="Int. J. Syst. Evol. Microbiol.">
        <title>Zhongshania antarctica gen. nov., sp. nov. and Zhongshania guokunii sp. nov., gammaproteobacteria respectively isolated from coastal attached (fast) ice and surface seawater of the Antarctic.</title>
        <authorList>
            <person name="Li H.J."/>
            <person name="Zhang X.Y."/>
            <person name="Chen C.X."/>
            <person name="Zhang Y.J."/>
            <person name="Gao Z.M."/>
            <person name="Yu Y."/>
            <person name="Chen X.L."/>
            <person name="Chen B."/>
            <person name="Zhang Y.Z."/>
        </authorList>
    </citation>
    <scope>NUCLEOTIDE SEQUENCE [LARGE SCALE GENOMIC DNA]</scope>
    <source>
        <strain evidence="4 5">R06B22</strain>
    </source>
</reference>
<organism evidence="4 5">
    <name type="scientific">Zhongshania arctica</name>
    <dbReference type="NCBI Taxonomy" id="3238302"/>
    <lineage>
        <taxon>Bacteria</taxon>
        <taxon>Pseudomonadati</taxon>
        <taxon>Pseudomonadota</taxon>
        <taxon>Gammaproteobacteria</taxon>
        <taxon>Cellvibrionales</taxon>
        <taxon>Spongiibacteraceae</taxon>
        <taxon>Zhongshania</taxon>
    </lineage>
</organism>
<dbReference type="PANTHER" id="PTHR42776:SF27">
    <property type="entry name" value="DIPEPTIDYL PEPTIDASE FAMILY MEMBER 6"/>
    <property type="match status" value="1"/>
</dbReference>
<dbReference type="EC" id="3.4.-.-" evidence="4"/>
<evidence type="ECO:0000256" key="1">
    <source>
        <dbReference type="ARBA" id="ARBA00022801"/>
    </source>
</evidence>
<evidence type="ECO:0000256" key="2">
    <source>
        <dbReference type="SAM" id="SignalP"/>
    </source>
</evidence>
<dbReference type="EMBL" id="JBFRYB010000001">
    <property type="protein sequence ID" value="MEX1666467.1"/>
    <property type="molecule type" value="Genomic_DNA"/>
</dbReference>
<dbReference type="SUPFAM" id="SSF53474">
    <property type="entry name" value="alpha/beta-Hydrolases"/>
    <property type="match status" value="1"/>
</dbReference>
<keyword evidence="1 4" id="KW-0378">Hydrolase</keyword>
<gene>
    <name evidence="4" type="ORF">AB4875_13320</name>
</gene>
<accession>A0ABV3TY11</accession>
<dbReference type="PANTHER" id="PTHR42776">
    <property type="entry name" value="SERINE PEPTIDASE S9 FAMILY MEMBER"/>
    <property type="match status" value="1"/>
</dbReference>
<keyword evidence="5" id="KW-1185">Reference proteome</keyword>
<name>A0ABV3TY11_9GAMM</name>